<dbReference type="Gene3D" id="1.10.1220.10">
    <property type="entry name" value="Met repressor-like"/>
    <property type="match status" value="1"/>
</dbReference>
<evidence type="ECO:0000313" key="1">
    <source>
        <dbReference type="EMBL" id="AFZ50794.1"/>
    </source>
</evidence>
<evidence type="ECO:0000313" key="2">
    <source>
        <dbReference type="Proteomes" id="UP000010482"/>
    </source>
</evidence>
<accession>K9YV77</accession>
<name>K9YV77_DACS8</name>
<reference evidence="1" key="1">
    <citation type="submission" date="2012-04" db="EMBL/GenBank/DDBJ databases">
        <title>Finished genome of Dactylococcopsis salina PCC 8305.</title>
        <authorList>
            <consortium name="US DOE Joint Genome Institute"/>
            <person name="Gugger M."/>
            <person name="Coursin T."/>
            <person name="Rippka R."/>
            <person name="Tandeau De Marsac N."/>
            <person name="Huntemann M."/>
            <person name="Wei C.-L."/>
            <person name="Han J."/>
            <person name="Detter J.C."/>
            <person name="Han C."/>
            <person name="Tapia R."/>
            <person name="Daligault H."/>
            <person name="Chen A."/>
            <person name="Krypides N."/>
            <person name="Mavromatis K."/>
            <person name="Markowitz V."/>
            <person name="Szeto E."/>
            <person name="Ivanova N."/>
            <person name="Ovchinnikova G."/>
            <person name="Pagani I."/>
            <person name="Pati A."/>
            <person name="Goodwin L."/>
            <person name="Peters L."/>
            <person name="Pitluck S."/>
            <person name="Woyke T."/>
            <person name="Kerfeld C."/>
        </authorList>
    </citation>
    <scope>NUCLEOTIDE SEQUENCE [LARGE SCALE GENOMIC DNA]</scope>
    <source>
        <strain evidence="1">PCC 8305</strain>
    </source>
</reference>
<protein>
    <submittedName>
        <fullName evidence="1">Uncharacterized protein</fullName>
    </submittedName>
</protein>
<dbReference type="OrthoDB" id="514972at2"/>
<dbReference type="GO" id="GO:0006355">
    <property type="term" value="P:regulation of DNA-templated transcription"/>
    <property type="evidence" value="ECO:0007669"/>
    <property type="project" value="InterPro"/>
</dbReference>
<dbReference type="Proteomes" id="UP000010482">
    <property type="component" value="Chromosome"/>
</dbReference>
<dbReference type="eggNOG" id="ENOG5032ZIH">
    <property type="taxonomic scope" value="Bacteria"/>
</dbReference>
<dbReference type="InterPro" id="IPR013321">
    <property type="entry name" value="Arc_rbn_hlx_hlx"/>
</dbReference>
<organism evidence="1 2">
    <name type="scientific">Dactylococcopsis salina (strain PCC 8305)</name>
    <name type="common">Myxobactron salinum</name>
    <dbReference type="NCBI Taxonomy" id="13035"/>
    <lineage>
        <taxon>Bacteria</taxon>
        <taxon>Bacillati</taxon>
        <taxon>Cyanobacteriota</taxon>
        <taxon>Cyanophyceae</taxon>
        <taxon>Nodosilineales</taxon>
        <taxon>Cymatolegaceae</taxon>
        <taxon>Dactylococcopsis</taxon>
    </lineage>
</organism>
<dbReference type="RefSeq" id="WP_015229787.1">
    <property type="nucleotide sequence ID" value="NC_019780.1"/>
</dbReference>
<dbReference type="EMBL" id="CP003944">
    <property type="protein sequence ID" value="AFZ50794.1"/>
    <property type="molecule type" value="Genomic_DNA"/>
</dbReference>
<dbReference type="AlphaFoldDB" id="K9YV77"/>
<dbReference type="KEGG" id="dsl:Dacsa_2167"/>
<dbReference type="HOGENOM" id="CLU_192957_0_0_3"/>
<proteinExistence type="predicted"/>
<sequence>MFSSPSSPKQRITITIDTSLLQEVDRFSNNRSAAVEEALHLWRKQQIENQLRSFYQNRSQSDIEEEYLWADQTQEAAMMCWEDSDPSRL</sequence>
<keyword evidence="2" id="KW-1185">Reference proteome</keyword>
<gene>
    <name evidence="1" type="ORF">Dacsa_2167</name>
</gene>